<dbReference type="Pfam" id="PF14223">
    <property type="entry name" value="Retrotran_gag_2"/>
    <property type="match status" value="1"/>
</dbReference>
<keyword evidence="2" id="KW-1185">Reference proteome</keyword>
<accession>A0A087TDV0</accession>
<dbReference type="STRING" id="407821.A0A087TDV0"/>
<gene>
    <name evidence="1" type="ORF">X975_10792</name>
</gene>
<dbReference type="AlphaFoldDB" id="A0A087TDV0"/>
<evidence type="ECO:0000313" key="1">
    <source>
        <dbReference type="EMBL" id="KFM63289.1"/>
    </source>
</evidence>
<name>A0A087TDV0_STEMI</name>
<dbReference type="OrthoDB" id="413361at2759"/>
<dbReference type="EMBL" id="KK114773">
    <property type="protein sequence ID" value="KFM63289.1"/>
    <property type="molecule type" value="Genomic_DNA"/>
</dbReference>
<feature type="non-terminal residue" evidence="1">
    <location>
        <position position="99"/>
    </location>
</feature>
<sequence>MEIDIADDLLTVLLLYSIPDSYESFRIAIESRDELPVPEMLKIKLLYNYRTEYCLICILFYFQEQENQRRKGVSWHPPLIPLAHAHNNQALCCVMFFPE</sequence>
<evidence type="ECO:0008006" key="3">
    <source>
        <dbReference type="Google" id="ProtNLM"/>
    </source>
</evidence>
<proteinExistence type="predicted"/>
<dbReference type="Proteomes" id="UP000054359">
    <property type="component" value="Unassembled WGS sequence"/>
</dbReference>
<reference evidence="1 2" key="1">
    <citation type="submission" date="2013-11" db="EMBL/GenBank/DDBJ databases">
        <title>Genome sequencing of Stegodyphus mimosarum.</title>
        <authorList>
            <person name="Bechsgaard J."/>
        </authorList>
    </citation>
    <scope>NUCLEOTIDE SEQUENCE [LARGE SCALE GENOMIC DNA]</scope>
</reference>
<evidence type="ECO:0000313" key="2">
    <source>
        <dbReference type="Proteomes" id="UP000054359"/>
    </source>
</evidence>
<organism evidence="1 2">
    <name type="scientific">Stegodyphus mimosarum</name>
    <name type="common">African social velvet spider</name>
    <dbReference type="NCBI Taxonomy" id="407821"/>
    <lineage>
        <taxon>Eukaryota</taxon>
        <taxon>Metazoa</taxon>
        <taxon>Ecdysozoa</taxon>
        <taxon>Arthropoda</taxon>
        <taxon>Chelicerata</taxon>
        <taxon>Arachnida</taxon>
        <taxon>Araneae</taxon>
        <taxon>Araneomorphae</taxon>
        <taxon>Entelegynae</taxon>
        <taxon>Eresoidea</taxon>
        <taxon>Eresidae</taxon>
        <taxon>Stegodyphus</taxon>
    </lineage>
</organism>
<protein>
    <recommendedName>
        <fullName evidence="3">Retrovirus-related Pol polyprotein from transposon TNT 1-94</fullName>
    </recommendedName>
</protein>